<evidence type="ECO:0000313" key="2">
    <source>
        <dbReference type="EMBL" id="JAE39807.1"/>
    </source>
</evidence>
<reference evidence="2" key="2">
    <citation type="journal article" date="2015" name="Data Brief">
        <title>Shoot transcriptome of the giant reed, Arundo donax.</title>
        <authorList>
            <person name="Barrero R.A."/>
            <person name="Guerrero F.D."/>
            <person name="Moolhuijzen P."/>
            <person name="Goolsby J.A."/>
            <person name="Tidwell J."/>
            <person name="Bellgard S.E."/>
            <person name="Bellgard M.I."/>
        </authorList>
    </citation>
    <scope>NUCLEOTIDE SEQUENCE</scope>
    <source>
        <tissue evidence="2">Shoot tissue taken approximately 20 cm above the soil surface</tissue>
    </source>
</reference>
<name>A0A0A9HSV3_ARUDO</name>
<feature type="region of interest" description="Disordered" evidence="1">
    <location>
        <begin position="1"/>
        <end position="26"/>
    </location>
</feature>
<reference evidence="2" key="1">
    <citation type="submission" date="2014-09" db="EMBL/GenBank/DDBJ databases">
        <authorList>
            <person name="Magalhaes I.L.F."/>
            <person name="Oliveira U."/>
            <person name="Santos F.R."/>
            <person name="Vidigal T.H.D.A."/>
            <person name="Brescovit A.D."/>
            <person name="Santos A.J."/>
        </authorList>
    </citation>
    <scope>NUCLEOTIDE SEQUENCE</scope>
    <source>
        <tissue evidence="2">Shoot tissue taken approximately 20 cm above the soil surface</tissue>
    </source>
</reference>
<evidence type="ECO:0000256" key="1">
    <source>
        <dbReference type="SAM" id="MobiDB-lite"/>
    </source>
</evidence>
<proteinExistence type="predicted"/>
<protein>
    <submittedName>
        <fullName evidence="2">Uncharacterized protein</fullName>
    </submittedName>
</protein>
<accession>A0A0A9HSV3</accession>
<sequence length="60" mass="6772">MRRRLRDNRRTVGDHSVGAAGDPQQTGNLVVFNCHFAFYNAVAISYSMLTRPSCLILARF</sequence>
<dbReference type="AlphaFoldDB" id="A0A0A9HSV3"/>
<dbReference type="EMBL" id="GBRH01158089">
    <property type="protein sequence ID" value="JAE39807.1"/>
    <property type="molecule type" value="Transcribed_RNA"/>
</dbReference>
<organism evidence="2">
    <name type="scientific">Arundo donax</name>
    <name type="common">Giant reed</name>
    <name type="synonym">Donax arundinaceus</name>
    <dbReference type="NCBI Taxonomy" id="35708"/>
    <lineage>
        <taxon>Eukaryota</taxon>
        <taxon>Viridiplantae</taxon>
        <taxon>Streptophyta</taxon>
        <taxon>Embryophyta</taxon>
        <taxon>Tracheophyta</taxon>
        <taxon>Spermatophyta</taxon>
        <taxon>Magnoliopsida</taxon>
        <taxon>Liliopsida</taxon>
        <taxon>Poales</taxon>
        <taxon>Poaceae</taxon>
        <taxon>PACMAD clade</taxon>
        <taxon>Arundinoideae</taxon>
        <taxon>Arundineae</taxon>
        <taxon>Arundo</taxon>
    </lineage>
</organism>